<proteinExistence type="predicted"/>
<dbReference type="WBParaSite" id="Hba_01184">
    <property type="protein sequence ID" value="Hba_01184"/>
    <property type="gene ID" value="Hba_01184"/>
</dbReference>
<keyword evidence="1" id="KW-1185">Reference proteome</keyword>
<accession>A0A1I7W955</accession>
<sequence>MESNGKRVSFRFYSKNIISTILNY</sequence>
<evidence type="ECO:0000313" key="1">
    <source>
        <dbReference type="Proteomes" id="UP000095283"/>
    </source>
</evidence>
<organism evidence="1 2">
    <name type="scientific">Heterorhabditis bacteriophora</name>
    <name type="common">Entomopathogenic nematode worm</name>
    <dbReference type="NCBI Taxonomy" id="37862"/>
    <lineage>
        <taxon>Eukaryota</taxon>
        <taxon>Metazoa</taxon>
        <taxon>Ecdysozoa</taxon>
        <taxon>Nematoda</taxon>
        <taxon>Chromadorea</taxon>
        <taxon>Rhabditida</taxon>
        <taxon>Rhabditina</taxon>
        <taxon>Rhabditomorpha</taxon>
        <taxon>Strongyloidea</taxon>
        <taxon>Heterorhabditidae</taxon>
        <taxon>Heterorhabditis</taxon>
    </lineage>
</organism>
<dbReference type="Proteomes" id="UP000095283">
    <property type="component" value="Unplaced"/>
</dbReference>
<protein>
    <submittedName>
        <fullName evidence="2">Uncharacterized protein</fullName>
    </submittedName>
</protein>
<dbReference type="AlphaFoldDB" id="A0A1I7W955"/>
<evidence type="ECO:0000313" key="2">
    <source>
        <dbReference type="WBParaSite" id="Hba_01184"/>
    </source>
</evidence>
<reference evidence="2" key="1">
    <citation type="submission" date="2016-11" db="UniProtKB">
        <authorList>
            <consortium name="WormBaseParasite"/>
        </authorList>
    </citation>
    <scope>IDENTIFICATION</scope>
</reference>
<name>A0A1I7W955_HETBA</name>